<evidence type="ECO:0000313" key="3">
    <source>
        <dbReference type="EMBL" id="MBJ7597126.1"/>
    </source>
</evidence>
<name>A0A934N602_9BACT</name>
<comment type="caution">
    <text evidence="3">The sequence shown here is derived from an EMBL/GenBank/DDBJ whole genome shotgun (WGS) entry which is preliminary data.</text>
</comment>
<accession>A0A934N602</accession>
<keyword evidence="1" id="KW-0812">Transmembrane</keyword>
<dbReference type="Proteomes" id="UP000612893">
    <property type="component" value="Unassembled WGS sequence"/>
</dbReference>
<organism evidence="3 4">
    <name type="scientific">Candidatus Nephthysia bennettiae</name>
    <dbReference type="NCBI Taxonomy" id="3127016"/>
    <lineage>
        <taxon>Bacteria</taxon>
        <taxon>Bacillati</taxon>
        <taxon>Candidatus Dormiibacterota</taxon>
        <taxon>Candidatus Dormibacteria</taxon>
        <taxon>Candidatus Dormibacterales</taxon>
        <taxon>Candidatus Dormibacteraceae</taxon>
        <taxon>Candidatus Nephthysia</taxon>
    </lineage>
</organism>
<reference evidence="3" key="1">
    <citation type="submission" date="2020-10" db="EMBL/GenBank/DDBJ databases">
        <title>Ca. Dormibacterota MAGs.</title>
        <authorList>
            <person name="Montgomery K."/>
        </authorList>
    </citation>
    <scope>NUCLEOTIDE SEQUENCE [LARGE SCALE GENOMIC DNA]</scope>
    <source>
        <strain evidence="3">SC8812_S17_10</strain>
    </source>
</reference>
<feature type="domain" description="DUF6458" evidence="2">
    <location>
        <begin position="1"/>
        <end position="48"/>
    </location>
</feature>
<evidence type="ECO:0000256" key="1">
    <source>
        <dbReference type="SAM" id="Phobius"/>
    </source>
</evidence>
<keyword evidence="1" id="KW-1133">Transmembrane helix</keyword>
<evidence type="ECO:0000313" key="4">
    <source>
        <dbReference type="Proteomes" id="UP000612893"/>
    </source>
</evidence>
<evidence type="ECO:0000259" key="2">
    <source>
        <dbReference type="Pfam" id="PF20059"/>
    </source>
</evidence>
<dbReference type="Pfam" id="PF20059">
    <property type="entry name" value="DUF6458"/>
    <property type="match status" value="1"/>
</dbReference>
<dbReference type="InterPro" id="IPR045597">
    <property type="entry name" value="DUF6458"/>
</dbReference>
<dbReference type="RefSeq" id="WP_338199117.1">
    <property type="nucleotide sequence ID" value="NZ_JAEKNR010000039.1"/>
</dbReference>
<keyword evidence="1" id="KW-0472">Membrane</keyword>
<sequence length="82" mass="8708">MGLGAGIFLIALGAILAFAINVDTGGAINLHTVGWILMVVGILGTLLSVMFWSSWGGPGYFRRRRVTYEAPASRDTIDEGPV</sequence>
<proteinExistence type="predicted"/>
<gene>
    <name evidence="3" type="ORF">JF922_03440</name>
</gene>
<keyword evidence="4" id="KW-1185">Reference proteome</keyword>
<dbReference type="AlphaFoldDB" id="A0A934N602"/>
<protein>
    <recommendedName>
        <fullName evidence="2">DUF6458 domain-containing protein</fullName>
    </recommendedName>
</protein>
<dbReference type="EMBL" id="JAEKNR010000039">
    <property type="protein sequence ID" value="MBJ7597126.1"/>
    <property type="molecule type" value="Genomic_DNA"/>
</dbReference>
<feature type="transmembrane region" description="Helical" evidence="1">
    <location>
        <begin position="35"/>
        <end position="55"/>
    </location>
</feature>